<proteinExistence type="inferred from homology"/>
<name>A0A433QUI0_9FUNG</name>
<keyword evidence="2" id="KW-0547">Nucleotide-binding</keyword>
<dbReference type="GO" id="GO:0005634">
    <property type="term" value="C:nucleus"/>
    <property type="evidence" value="ECO:0007669"/>
    <property type="project" value="TreeGrafter"/>
</dbReference>
<dbReference type="Gene3D" id="3.30.420.40">
    <property type="match status" value="2"/>
</dbReference>
<dbReference type="FunFam" id="3.90.640.10:FF:000010">
    <property type="entry name" value="heat shock 70 kDa protein 14"/>
    <property type="match status" value="1"/>
</dbReference>
<evidence type="ECO:0000256" key="3">
    <source>
        <dbReference type="ARBA" id="ARBA00022840"/>
    </source>
</evidence>
<dbReference type="SUPFAM" id="SSF53067">
    <property type="entry name" value="Actin-like ATPase domain"/>
    <property type="match status" value="2"/>
</dbReference>
<protein>
    <submittedName>
        <fullName evidence="4">Hsp70 protein-domain-containing protein</fullName>
    </submittedName>
</protein>
<dbReference type="GO" id="GO:0005524">
    <property type="term" value="F:ATP binding"/>
    <property type="evidence" value="ECO:0007669"/>
    <property type="project" value="UniProtKB-KW"/>
</dbReference>
<dbReference type="AlphaFoldDB" id="A0A433QUI0"/>
<evidence type="ECO:0000256" key="1">
    <source>
        <dbReference type="ARBA" id="ARBA00007381"/>
    </source>
</evidence>
<dbReference type="Gene3D" id="3.90.640.10">
    <property type="entry name" value="Actin, Chain A, domain 4"/>
    <property type="match status" value="1"/>
</dbReference>
<dbReference type="PRINTS" id="PR00301">
    <property type="entry name" value="HEATSHOCK70"/>
</dbReference>
<dbReference type="PANTHER" id="PTHR45639">
    <property type="entry name" value="HSC70CB, ISOFORM G-RELATED"/>
    <property type="match status" value="1"/>
</dbReference>
<dbReference type="InterPro" id="IPR018181">
    <property type="entry name" value="Heat_shock_70_CS"/>
</dbReference>
<comment type="similarity">
    <text evidence="1">Belongs to the heat shock protein 70 family.</text>
</comment>
<dbReference type="EMBL" id="RBNJ01001189">
    <property type="protein sequence ID" value="RUS33452.1"/>
    <property type="molecule type" value="Genomic_DNA"/>
</dbReference>
<dbReference type="GO" id="GO:0140662">
    <property type="term" value="F:ATP-dependent protein folding chaperone"/>
    <property type="evidence" value="ECO:0007669"/>
    <property type="project" value="InterPro"/>
</dbReference>
<dbReference type="PANTHER" id="PTHR45639:SF32">
    <property type="entry name" value="HEAT SHOCK PROTEIN PDR13"/>
    <property type="match status" value="1"/>
</dbReference>
<organism evidence="4 5">
    <name type="scientific">Jimgerdemannia flammicorona</name>
    <dbReference type="NCBI Taxonomy" id="994334"/>
    <lineage>
        <taxon>Eukaryota</taxon>
        <taxon>Fungi</taxon>
        <taxon>Fungi incertae sedis</taxon>
        <taxon>Mucoromycota</taxon>
        <taxon>Mucoromycotina</taxon>
        <taxon>Endogonomycetes</taxon>
        <taxon>Endogonales</taxon>
        <taxon>Endogonaceae</taxon>
        <taxon>Jimgerdemannia</taxon>
    </lineage>
</organism>
<dbReference type="Gene3D" id="3.30.30.30">
    <property type="match status" value="1"/>
</dbReference>
<evidence type="ECO:0000256" key="2">
    <source>
        <dbReference type="ARBA" id="ARBA00022741"/>
    </source>
</evidence>
<keyword evidence="5" id="KW-1185">Reference proteome</keyword>
<sequence length="566" mass="61618">MAEQTTVIGINFGATYSAIACINKVPLGLLSGERVGQTRLMTVTELLRLLRLRHPNPDGDRQIASVIAFSGVEEYTGNQAQAQIVRNPNHTVAAFRNLIGKSFSETEILTGSAAPVIEKNGLPAYEIPLDDEKTVTFSVKEVTSKYLRHIRSSAEAFLGNPITGAVLSIPSYFTDHQRDEFRAAATDAGIPVLQFIHESAAAALAYHVGQQGNMHEPRDQTVVIADLGGHSFDVTVLNVRSGMFNILATAHDTQLGGVTFDELLVAHFASEFKKKTKIDVTENKKALAKLRASAEITKRTLTNQNQAPCSVESLADGLDFHGTINRLRFEILASKVFSRCLDVIQEVLTKADLDPNEIDEVLLVGGSSRIPKLSTKLRDIFKSESTRIRLDIEPDEAVAYGCAIQASLIQGFDPEDIAASIHPVITLTPHTAKPIGVIDAKGDFVVIVPRDTPLPVRRPFEFGNVAEGQKQVYLALWEGEHEVVRETLSKPADADEGYEPETVVHLKTKAHTLLAELVLDGLADGLKAGRSKIEVVVTVDAEERVTVVMREKKFGGKVVKVEVGGK</sequence>
<dbReference type="Proteomes" id="UP000274822">
    <property type="component" value="Unassembled WGS sequence"/>
</dbReference>
<evidence type="ECO:0000313" key="4">
    <source>
        <dbReference type="EMBL" id="RUS33452.1"/>
    </source>
</evidence>
<accession>A0A433QUI0</accession>
<dbReference type="PROSITE" id="PS01036">
    <property type="entry name" value="HSP70_3"/>
    <property type="match status" value="1"/>
</dbReference>
<dbReference type="GO" id="GO:0005829">
    <property type="term" value="C:cytosol"/>
    <property type="evidence" value="ECO:0007669"/>
    <property type="project" value="TreeGrafter"/>
</dbReference>
<dbReference type="InterPro" id="IPR029047">
    <property type="entry name" value="HSP70_peptide-bd_sf"/>
</dbReference>
<evidence type="ECO:0000313" key="5">
    <source>
        <dbReference type="Proteomes" id="UP000274822"/>
    </source>
</evidence>
<keyword evidence="3" id="KW-0067">ATP-binding</keyword>
<dbReference type="InterPro" id="IPR043129">
    <property type="entry name" value="ATPase_NBD"/>
</dbReference>
<gene>
    <name evidence="4" type="ORF">BC938DRAFT_471574</name>
</gene>
<dbReference type="SUPFAM" id="SSF100920">
    <property type="entry name" value="Heat shock protein 70kD (HSP70), peptide-binding domain"/>
    <property type="match status" value="1"/>
</dbReference>
<dbReference type="InterPro" id="IPR013126">
    <property type="entry name" value="Hsp_70_fam"/>
</dbReference>
<dbReference type="Pfam" id="PF00012">
    <property type="entry name" value="HSP70"/>
    <property type="match status" value="1"/>
</dbReference>
<comment type="caution">
    <text evidence="4">The sequence shown here is derived from an EMBL/GenBank/DDBJ whole genome shotgun (WGS) entry which is preliminary data.</text>
</comment>
<dbReference type="Gene3D" id="2.60.34.10">
    <property type="entry name" value="Substrate Binding Domain Of DNAk, Chain A, domain 1"/>
    <property type="match status" value="1"/>
</dbReference>
<reference evidence="4 5" key="1">
    <citation type="journal article" date="2018" name="New Phytol.">
        <title>Phylogenomics of Endogonaceae and evolution of mycorrhizas within Mucoromycota.</title>
        <authorList>
            <person name="Chang Y."/>
            <person name="Desiro A."/>
            <person name="Na H."/>
            <person name="Sandor L."/>
            <person name="Lipzen A."/>
            <person name="Clum A."/>
            <person name="Barry K."/>
            <person name="Grigoriev I.V."/>
            <person name="Martin F.M."/>
            <person name="Stajich J.E."/>
            <person name="Smith M.E."/>
            <person name="Bonito G."/>
            <person name="Spatafora J.W."/>
        </authorList>
    </citation>
    <scope>NUCLEOTIDE SEQUENCE [LARGE SCALE GENOMIC DNA]</scope>
    <source>
        <strain evidence="4 5">AD002</strain>
    </source>
</reference>